<evidence type="ECO:0000256" key="1">
    <source>
        <dbReference type="ARBA" id="ARBA00022801"/>
    </source>
</evidence>
<dbReference type="InterPro" id="IPR029058">
    <property type="entry name" value="AB_hydrolase_fold"/>
</dbReference>
<dbReference type="PANTHER" id="PTHR48081">
    <property type="entry name" value="AB HYDROLASE SUPERFAMILY PROTEIN C4A8.06C"/>
    <property type="match status" value="1"/>
</dbReference>
<organism evidence="3 4">
    <name type="scientific">Lampropedia puyangensis</name>
    <dbReference type="NCBI Taxonomy" id="1330072"/>
    <lineage>
        <taxon>Bacteria</taxon>
        <taxon>Pseudomonadati</taxon>
        <taxon>Pseudomonadota</taxon>
        <taxon>Betaproteobacteria</taxon>
        <taxon>Burkholderiales</taxon>
        <taxon>Comamonadaceae</taxon>
        <taxon>Lampropedia</taxon>
    </lineage>
</organism>
<dbReference type="RefSeq" id="WP_136574212.1">
    <property type="nucleotide sequence ID" value="NZ_STFG01000016.1"/>
</dbReference>
<gene>
    <name evidence="3" type="ORF">E9531_13040</name>
</gene>
<dbReference type="Pfam" id="PF07859">
    <property type="entry name" value="Abhydrolase_3"/>
    <property type="match status" value="1"/>
</dbReference>
<sequence>MTLDTFLALPQSARDAAYDNTAAVANSAAQLQAFEARSALVAKLPQALLNQRYGPTPREQFDFFSGPTGSDTVLFIHGGYWQMRHKDTFRFVVEGALTQGASAALIGYTLAPEAALHTIIDQVHQGIAAVSTQALAAGHSGRIRLCGWSAGGHLTAMAMDRPEVIAGLGISGIYDLAPICHTYLNAALQLHEADALTLSPLRAQVPNKPFITAYGTAELPALQAQSTTYAHYTNTRALAIEGADHFSILNALAASEGALLQALLQA</sequence>
<dbReference type="InterPro" id="IPR050300">
    <property type="entry name" value="GDXG_lipolytic_enzyme"/>
</dbReference>
<keyword evidence="1 3" id="KW-0378">Hydrolase</keyword>
<evidence type="ECO:0000313" key="3">
    <source>
        <dbReference type="EMBL" id="THT99005.1"/>
    </source>
</evidence>
<comment type="caution">
    <text evidence="3">The sequence shown here is derived from an EMBL/GenBank/DDBJ whole genome shotgun (WGS) entry which is preliminary data.</text>
</comment>
<evidence type="ECO:0000313" key="4">
    <source>
        <dbReference type="Proteomes" id="UP000308917"/>
    </source>
</evidence>
<dbReference type="AlphaFoldDB" id="A0A4V4GQP4"/>
<dbReference type="GO" id="GO:0016787">
    <property type="term" value="F:hydrolase activity"/>
    <property type="evidence" value="ECO:0007669"/>
    <property type="project" value="UniProtKB-KW"/>
</dbReference>
<dbReference type="OrthoDB" id="9771666at2"/>
<feature type="domain" description="Alpha/beta hydrolase fold-3" evidence="2">
    <location>
        <begin position="73"/>
        <end position="161"/>
    </location>
</feature>
<dbReference type="SUPFAM" id="SSF53474">
    <property type="entry name" value="alpha/beta-Hydrolases"/>
    <property type="match status" value="1"/>
</dbReference>
<dbReference type="InterPro" id="IPR013094">
    <property type="entry name" value="AB_hydrolase_3"/>
</dbReference>
<dbReference type="EMBL" id="STFG01000016">
    <property type="protein sequence ID" value="THT99005.1"/>
    <property type="molecule type" value="Genomic_DNA"/>
</dbReference>
<reference evidence="3 4" key="1">
    <citation type="journal article" date="2015" name="Antonie Van Leeuwenhoek">
        <title>Lampropedia puyangensis sp. nov., isolated from symptomatic bark of Populus ? euramericana canker and emended description of Lampropedia hyalina (Ehrenberg 1832) Lee et al. 2004.</title>
        <authorList>
            <person name="Li Y."/>
            <person name="Wang T."/>
            <person name="Piao C.G."/>
            <person name="Wang L.F."/>
            <person name="Tian G.Z."/>
            <person name="Zhu T.H."/>
            <person name="Guo M.W."/>
        </authorList>
    </citation>
    <scope>NUCLEOTIDE SEQUENCE [LARGE SCALE GENOMIC DNA]</scope>
    <source>
        <strain evidence="3 4">2-bin</strain>
    </source>
</reference>
<dbReference type="PANTHER" id="PTHR48081:SF33">
    <property type="entry name" value="KYNURENINE FORMAMIDASE"/>
    <property type="match status" value="1"/>
</dbReference>
<accession>A0A4V4GQP4</accession>
<proteinExistence type="predicted"/>
<protein>
    <submittedName>
        <fullName evidence="3">Alpha/beta hydrolase</fullName>
    </submittedName>
</protein>
<name>A0A4V4GQP4_9BURK</name>
<evidence type="ECO:0000259" key="2">
    <source>
        <dbReference type="Pfam" id="PF07859"/>
    </source>
</evidence>
<dbReference type="Gene3D" id="3.40.50.1820">
    <property type="entry name" value="alpha/beta hydrolase"/>
    <property type="match status" value="1"/>
</dbReference>
<keyword evidence="4" id="KW-1185">Reference proteome</keyword>
<dbReference type="Proteomes" id="UP000308917">
    <property type="component" value="Unassembled WGS sequence"/>
</dbReference>